<dbReference type="RefSeq" id="WP_339585574.1">
    <property type="nucleotide sequence ID" value="NZ_JBBHJZ010000001.1"/>
</dbReference>
<dbReference type="InterPro" id="IPR003423">
    <property type="entry name" value="OMP_efflux"/>
</dbReference>
<name>A0ABU8RRC4_9SPHN</name>
<keyword evidence="2" id="KW-0472">Membrane</keyword>
<evidence type="ECO:0000313" key="3">
    <source>
        <dbReference type="EMBL" id="MEJ5975641.1"/>
    </source>
</evidence>
<keyword evidence="2" id="KW-0812">Transmembrane</keyword>
<evidence type="ECO:0000313" key="4">
    <source>
        <dbReference type="Proteomes" id="UP001361239"/>
    </source>
</evidence>
<gene>
    <name evidence="3" type="ORF">WG901_03280</name>
</gene>
<dbReference type="PROSITE" id="PS51257">
    <property type="entry name" value="PROKAR_LIPOPROTEIN"/>
    <property type="match status" value="1"/>
</dbReference>
<dbReference type="InterPro" id="IPR010131">
    <property type="entry name" value="MdtP/NodT-like"/>
</dbReference>
<dbReference type="EMBL" id="JBBHJZ010000001">
    <property type="protein sequence ID" value="MEJ5975641.1"/>
    <property type="molecule type" value="Genomic_DNA"/>
</dbReference>
<protein>
    <submittedName>
        <fullName evidence="3">Efflux transporter outer membrane subunit</fullName>
    </submittedName>
</protein>
<sequence>MRRYLPLIPLALLGACTVGPDFETLAAPPPQAGYATQGAGRAALGQGPDRGWWTAFGSSELDALVARAIASNHSLAASRATLERARERINAARGRMLPQVDADARAEYQQLNLSAFGFDAFSTSGGQSIKNPRFDLYTIGGGVTYDLDLFGRNRRALEQTRADTEASQRQTEAAHLVIAGRVVQQVLAIAALNDRIATERALLAEDERNVDLTRKRQQGGVGTLVEVLSAQAQLEDDRGGLPALEQQLVEARGMLAILVGLSPAELEPTPFALDRFALPAQVPVALPSALVHKRPDILEAEARLHSATAAIGVATAQLYPNVTLGANLAQSSSVPGDLLSNRYRGFDLFAGLTAPIFHGGTLKAQKRGAEADARAAAETYQQTVLEAFGQVSNLLSAIETDGRSLATRQESARIAQRSLRLSRRSFEVGNSGVLQVLDASRTYQRSQLALVDARSRQYLNVARLYVATAGGWLENAATTPSAPPPAGGQRRLTLFGRSDLSINP</sequence>
<dbReference type="Gene3D" id="1.20.1600.10">
    <property type="entry name" value="Outer membrane efflux proteins (OEP)"/>
    <property type="match status" value="1"/>
</dbReference>
<keyword evidence="2" id="KW-0564">Palmitate</keyword>
<accession>A0ABU8RRC4</accession>
<comment type="caution">
    <text evidence="3">The sequence shown here is derived from an EMBL/GenBank/DDBJ whole genome shotgun (WGS) entry which is preliminary data.</text>
</comment>
<comment type="similarity">
    <text evidence="1 2">Belongs to the outer membrane factor (OMF) (TC 1.B.17) family.</text>
</comment>
<keyword evidence="4" id="KW-1185">Reference proteome</keyword>
<keyword evidence="2" id="KW-1134">Transmembrane beta strand</keyword>
<dbReference type="NCBIfam" id="TIGR01845">
    <property type="entry name" value="outer_NodT"/>
    <property type="match status" value="1"/>
</dbReference>
<proteinExistence type="inferred from homology"/>
<evidence type="ECO:0000256" key="1">
    <source>
        <dbReference type="ARBA" id="ARBA00007613"/>
    </source>
</evidence>
<organism evidence="3 4">
    <name type="scientific">Novosphingobium anseongense</name>
    <dbReference type="NCBI Taxonomy" id="3133436"/>
    <lineage>
        <taxon>Bacteria</taxon>
        <taxon>Pseudomonadati</taxon>
        <taxon>Pseudomonadota</taxon>
        <taxon>Alphaproteobacteria</taxon>
        <taxon>Sphingomonadales</taxon>
        <taxon>Sphingomonadaceae</taxon>
        <taxon>Novosphingobium</taxon>
    </lineage>
</organism>
<keyword evidence="2" id="KW-0449">Lipoprotein</keyword>
<dbReference type="PANTHER" id="PTHR30203">
    <property type="entry name" value="OUTER MEMBRANE CATION EFFLUX PROTEIN"/>
    <property type="match status" value="1"/>
</dbReference>
<comment type="subcellular location">
    <subcellularLocation>
        <location evidence="2">Cell membrane</location>
        <topology evidence="2">Lipid-anchor</topology>
    </subcellularLocation>
</comment>
<dbReference type="Gene3D" id="2.20.200.10">
    <property type="entry name" value="Outer membrane efflux proteins (OEP)"/>
    <property type="match status" value="1"/>
</dbReference>
<dbReference type="PANTHER" id="PTHR30203:SF33">
    <property type="entry name" value="BLR4455 PROTEIN"/>
    <property type="match status" value="1"/>
</dbReference>
<evidence type="ECO:0000256" key="2">
    <source>
        <dbReference type="RuleBase" id="RU362097"/>
    </source>
</evidence>
<dbReference type="SUPFAM" id="SSF56954">
    <property type="entry name" value="Outer membrane efflux proteins (OEP)"/>
    <property type="match status" value="1"/>
</dbReference>
<dbReference type="Pfam" id="PF02321">
    <property type="entry name" value="OEP"/>
    <property type="match status" value="2"/>
</dbReference>
<reference evidence="3 4" key="1">
    <citation type="submission" date="2024-03" db="EMBL/GenBank/DDBJ databases">
        <authorList>
            <person name="Jo J.-H."/>
        </authorList>
    </citation>
    <scope>NUCLEOTIDE SEQUENCE [LARGE SCALE GENOMIC DNA]</scope>
    <source>
        <strain evidence="3 4">PS1R-30</strain>
    </source>
</reference>
<dbReference type="Proteomes" id="UP001361239">
    <property type="component" value="Unassembled WGS sequence"/>
</dbReference>